<dbReference type="NCBIfam" id="TIGR01180">
    <property type="entry name" value="aman2_put"/>
    <property type="match status" value="1"/>
</dbReference>
<dbReference type="InterPro" id="IPR041371">
    <property type="entry name" value="GH92_N"/>
</dbReference>
<comment type="caution">
    <text evidence="3">The sequence shown here is derived from an EMBL/GenBank/DDBJ whole genome shotgun (WGS) entry which is preliminary data.</text>
</comment>
<dbReference type="GO" id="GO:0005975">
    <property type="term" value="P:carbohydrate metabolic process"/>
    <property type="evidence" value="ECO:0007669"/>
    <property type="project" value="InterPro"/>
</dbReference>
<dbReference type="GO" id="GO:0000224">
    <property type="term" value="F:peptide-N4-(N-acetyl-beta-glucosaminyl)asparagine amidase activity"/>
    <property type="evidence" value="ECO:0007669"/>
    <property type="project" value="TreeGrafter"/>
</dbReference>
<keyword evidence="4" id="KW-1185">Reference proteome</keyword>
<dbReference type="Proteomes" id="UP000557717">
    <property type="component" value="Unassembled WGS sequence"/>
</dbReference>
<dbReference type="AlphaFoldDB" id="A0A840VBF1"/>
<evidence type="ECO:0000259" key="1">
    <source>
        <dbReference type="Pfam" id="PF07971"/>
    </source>
</evidence>
<dbReference type="Gene3D" id="1.20.1050.60">
    <property type="entry name" value="alpha-1,2-mannosidase"/>
    <property type="match status" value="1"/>
</dbReference>
<dbReference type="Gene3D" id="2.70.98.10">
    <property type="match status" value="1"/>
</dbReference>
<dbReference type="InterPro" id="IPR008928">
    <property type="entry name" value="6-hairpin_glycosidase_sf"/>
</dbReference>
<dbReference type="InterPro" id="IPR014718">
    <property type="entry name" value="GH-type_carb-bd"/>
</dbReference>
<proteinExistence type="predicted"/>
<dbReference type="InterPro" id="IPR005887">
    <property type="entry name" value="GH92_a_mannosidase_put"/>
</dbReference>
<name>A0A840VBF1_9BACT</name>
<dbReference type="PANTHER" id="PTHR12143">
    <property type="entry name" value="PEPTIDE N-GLYCANASE PNGASE -RELATED"/>
    <property type="match status" value="1"/>
</dbReference>
<organism evidence="3 4">
    <name type="scientific">Haloferula luteola</name>
    <dbReference type="NCBI Taxonomy" id="595692"/>
    <lineage>
        <taxon>Bacteria</taxon>
        <taxon>Pseudomonadati</taxon>
        <taxon>Verrucomicrobiota</taxon>
        <taxon>Verrucomicrobiia</taxon>
        <taxon>Verrucomicrobiales</taxon>
        <taxon>Verrucomicrobiaceae</taxon>
        <taxon>Haloferula</taxon>
    </lineage>
</organism>
<sequence>MMLRSLFPALAVVVLNVWIPLARADSEEAVEWIDPMIGAADRGSCPPGPVLPHASVYPSPDTEETAASGYQHGSRVVGFSQLHALGAGSSTVSFGNFLVSPRLGPGMGEKDHASEVTGMEAKPWAMRTKLERWQTACTVVPARRATLYEFEFPRGEDARIYFDVARKLGKSDGMVEGSVAIDAEAGTISGGGTFDGNWNPAPYEVFFYAKVDRKPTGVGTWENDRVEEGGTAAQLKNRGRLGGWMAFDPEAEGPVKLKVAVSFRSVETAKAFLEADLPDWDAEALEAKGRQAWVEALSRVETPGIDPEEGRRLYTSLFHSLIQPRDRTGDAEDFPETAPFWDDHYTCWDTWLTLFPLLTVVQPEALASMIDGFGERYEHRGRAETAFIQGRDYQVGQGGDEVDLIIADAFAKKVPGIDWGKVWKLLEAHAKRRMPDYLKLGYVASDGEHGDYDWRTRSGSSTLAFAYEDWAVAQVARGLGHRAVAERLEKRSGAWREVWDESATGDGFTGFVRARKKNGEFSTTGLTKGDDFYQGTAWNYSWNVPHERDAMIEKMGGRARFLQRLDFAFRQESNAYVDYTNEVCFHSTWLFAHAGRPALTSHWADRLRDHYGAYSFPGDEDSGAMSSLYFFLTAGIFPVAGQDLYYLHGPRVPQIAFALEGGKSLVLEAENAGGDNLFIQSVTWQGKPWTRPRIRHSDLMAGGTLHFVMGPVPSLWGTGDDFQPALGGSRVVEGWKEVDGRRRAKVPTVHLAKAGDAVTLVARYEPATAEEVTDFQWGLGPYWATTSIEKDGVRVFRKADQIVARDSLPAAGAGACRLVLTLRRNEQEGIDFLAAAYREADETLIASFTGSDPKPEGYRWEEATLSTEGKGSLKAVMVTR</sequence>
<dbReference type="GO" id="GO:0006516">
    <property type="term" value="P:glycoprotein catabolic process"/>
    <property type="evidence" value="ECO:0007669"/>
    <property type="project" value="TreeGrafter"/>
</dbReference>
<dbReference type="EMBL" id="JACHFD010000017">
    <property type="protein sequence ID" value="MBB5352874.1"/>
    <property type="molecule type" value="Genomic_DNA"/>
</dbReference>
<dbReference type="GO" id="GO:0005829">
    <property type="term" value="C:cytosol"/>
    <property type="evidence" value="ECO:0007669"/>
    <property type="project" value="TreeGrafter"/>
</dbReference>
<dbReference type="Pfam" id="PF07971">
    <property type="entry name" value="Glyco_hydro_92"/>
    <property type="match status" value="1"/>
</dbReference>
<dbReference type="GO" id="GO:0030246">
    <property type="term" value="F:carbohydrate binding"/>
    <property type="evidence" value="ECO:0007669"/>
    <property type="project" value="InterPro"/>
</dbReference>
<evidence type="ECO:0000313" key="3">
    <source>
        <dbReference type="EMBL" id="MBB5352874.1"/>
    </source>
</evidence>
<gene>
    <name evidence="3" type="ORF">HNR46_003123</name>
</gene>
<feature type="domain" description="Glycosyl hydrolase family 92 N-terminal" evidence="2">
    <location>
        <begin position="32"/>
        <end position="262"/>
    </location>
</feature>
<evidence type="ECO:0000259" key="2">
    <source>
        <dbReference type="Pfam" id="PF17678"/>
    </source>
</evidence>
<dbReference type="Pfam" id="PF17678">
    <property type="entry name" value="Glyco_hydro_92N"/>
    <property type="match status" value="1"/>
</dbReference>
<dbReference type="Gene3D" id="1.20.1610.10">
    <property type="entry name" value="alpha-1,2-mannosidases domains"/>
    <property type="match status" value="1"/>
</dbReference>
<protein>
    <submittedName>
        <fullName evidence="3">Putative alpha-1,2-mannosidase</fullName>
    </submittedName>
</protein>
<evidence type="ECO:0000313" key="4">
    <source>
        <dbReference type="Proteomes" id="UP000557717"/>
    </source>
</evidence>
<accession>A0A840VBF1</accession>
<dbReference type="InterPro" id="IPR012939">
    <property type="entry name" value="Glyco_hydro_92"/>
</dbReference>
<dbReference type="Gene3D" id="3.30.2080.10">
    <property type="entry name" value="GH92 mannosidase domain"/>
    <property type="match status" value="1"/>
</dbReference>
<dbReference type="RefSeq" id="WP_184020272.1">
    <property type="nucleotide sequence ID" value="NZ_JACHFD010000017.1"/>
</dbReference>
<reference evidence="3 4" key="1">
    <citation type="submission" date="2020-08" db="EMBL/GenBank/DDBJ databases">
        <title>Genomic Encyclopedia of Type Strains, Phase IV (KMG-IV): sequencing the most valuable type-strain genomes for metagenomic binning, comparative biology and taxonomic classification.</title>
        <authorList>
            <person name="Goeker M."/>
        </authorList>
    </citation>
    <scope>NUCLEOTIDE SEQUENCE [LARGE SCALE GENOMIC DNA]</scope>
    <source>
        <strain evidence="3 4">YC6886</strain>
    </source>
</reference>
<dbReference type="InterPro" id="IPR050883">
    <property type="entry name" value="PNGase"/>
</dbReference>
<dbReference type="SUPFAM" id="SSF48208">
    <property type="entry name" value="Six-hairpin glycosidases"/>
    <property type="match status" value="1"/>
</dbReference>
<feature type="domain" description="Glycosyl hydrolase family 92" evidence="1">
    <location>
        <begin position="269"/>
        <end position="711"/>
    </location>
</feature>
<dbReference type="PANTHER" id="PTHR12143:SF43">
    <property type="entry name" value="PUTATIVE-RELATED"/>
    <property type="match status" value="1"/>
</dbReference>